<name>A0A6C0I6R9_9ZZZZ</name>
<proteinExistence type="predicted"/>
<protein>
    <submittedName>
        <fullName evidence="1">Uncharacterized protein</fullName>
    </submittedName>
</protein>
<dbReference type="AlphaFoldDB" id="A0A6C0I6R9"/>
<dbReference type="EMBL" id="MN740121">
    <property type="protein sequence ID" value="QHT88708.1"/>
    <property type="molecule type" value="Genomic_DNA"/>
</dbReference>
<sequence>MSSFNTSTTHPLIPNSNQYYIEKKFVSIHSEDRDILKYPNADEFEIEFPQDYLNVQTVKLSTWTFPANYNVFSPENYNVSMTFKFLTLYNPGENGYADPLTEAIFAGLYNYIGKEYLITIETGFYNPDQMATELTNKFNEGVTKILTDFFTITPAYNYALALFTSYDRFKIVYNSVGQRMWFGNTADKFELTNNYINLFTTEIVAAQCLRKDLLRSTSNWGLPSYLGFTRCPATSLTAAEIENNANTVNNIIFGIDPDIVNIVGGVPRFFYGDVTPGDNGFWLLPTLPGAIVYFLQAPAKINFMGPAYIYMEIDGLNCIDETSPYTLTQFTTHTNQTNGRVNSAFAKIAVPTTPISQWFDSEQAPFKYFNPPAERIRKIKCKLRYHNGQKVNFGLFEYSFMLEFTLLRPQNERKYIIVM</sequence>
<evidence type="ECO:0000313" key="1">
    <source>
        <dbReference type="EMBL" id="QHT88708.1"/>
    </source>
</evidence>
<accession>A0A6C0I6R9</accession>
<organism evidence="1">
    <name type="scientific">viral metagenome</name>
    <dbReference type="NCBI Taxonomy" id="1070528"/>
    <lineage>
        <taxon>unclassified sequences</taxon>
        <taxon>metagenomes</taxon>
        <taxon>organismal metagenomes</taxon>
    </lineage>
</organism>
<reference evidence="1" key="1">
    <citation type="journal article" date="2020" name="Nature">
        <title>Giant virus diversity and host interactions through global metagenomics.</title>
        <authorList>
            <person name="Schulz F."/>
            <person name="Roux S."/>
            <person name="Paez-Espino D."/>
            <person name="Jungbluth S."/>
            <person name="Walsh D.A."/>
            <person name="Denef V.J."/>
            <person name="McMahon K.D."/>
            <person name="Konstantinidis K.T."/>
            <person name="Eloe-Fadrosh E.A."/>
            <person name="Kyrpides N.C."/>
            <person name="Woyke T."/>
        </authorList>
    </citation>
    <scope>NUCLEOTIDE SEQUENCE</scope>
    <source>
        <strain evidence="1">GVMAG-M-3300023184-51</strain>
    </source>
</reference>